<name>A0AAU8IES8_9BACL</name>
<dbReference type="EMBL" id="CP159510">
    <property type="protein sequence ID" value="XCJ16742.1"/>
    <property type="molecule type" value="Genomic_DNA"/>
</dbReference>
<feature type="domain" description="HTH tetR-type" evidence="3">
    <location>
        <begin position="12"/>
        <end position="72"/>
    </location>
</feature>
<evidence type="ECO:0000256" key="1">
    <source>
        <dbReference type="ARBA" id="ARBA00023125"/>
    </source>
</evidence>
<dbReference type="AlphaFoldDB" id="A0AAU8IES8"/>
<dbReference type="Gene3D" id="1.10.357.10">
    <property type="entry name" value="Tetracycline Repressor, domain 2"/>
    <property type="match status" value="1"/>
</dbReference>
<dbReference type="NCBIfam" id="NF037937">
    <property type="entry name" value="septum_RefZ"/>
    <property type="match status" value="1"/>
</dbReference>
<dbReference type="InterPro" id="IPR050109">
    <property type="entry name" value="HTH-type_TetR-like_transc_reg"/>
</dbReference>
<keyword evidence="1 2" id="KW-0238">DNA-binding</keyword>
<evidence type="ECO:0000256" key="2">
    <source>
        <dbReference type="PROSITE-ProRule" id="PRU00335"/>
    </source>
</evidence>
<dbReference type="SUPFAM" id="SSF46689">
    <property type="entry name" value="Homeodomain-like"/>
    <property type="match status" value="1"/>
</dbReference>
<evidence type="ECO:0000259" key="3">
    <source>
        <dbReference type="PROSITE" id="PS50977"/>
    </source>
</evidence>
<dbReference type="PROSITE" id="PS50977">
    <property type="entry name" value="HTH_TETR_2"/>
    <property type="match status" value="1"/>
</dbReference>
<evidence type="ECO:0000313" key="4">
    <source>
        <dbReference type="EMBL" id="XCJ16742.1"/>
    </source>
</evidence>
<dbReference type="InterPro" id="IPR001647">
    <property type="entry name" value="HTH_TetR"/>
</dbReference>
<dbReference type="GO" id="GO:0003700">
    <property type="term" value="F:DNA-binding transcription factor activity"/>
    <property type="evidence" value="ECO:0007669"/>
    <property type="project" value="TreeGrafter"/>
</dbReference>
<proteinExistence type="predicted"/>
<dbReference type="PROSITE" id="PS01081">
    <property type="entry name" value="HTH_TETR_1"/>
    <property type="match status" value="1"/>
</dbReference>
<organism evidence="4">
    <name type="scientific">Sporolactobacillus sp. Y61</name>
    <dbReference type="NCBI Taxonomy" id="3160863"/>
    <lineage>
        <taxon>Bacteria</taxon>
        <taxon>Bacillati</taxon>
        <taxon>Bacillota</taxon>
        <taxon>Bacilli</taxon>
        <taxon>Bacillales</taxon>
        <taxon>Sporolactobacillaceae</taxon>
        <taxon>Sporolactobacillus</taxon>
    </lineage>
</organism>
<gene>
    <name evidence="4" type="primary">refZ</name>
    <name evidence="4" type="ORF">ABNN70_14045</name>
</gene>
<dbReference type="InterPro" id="IPR023772">
    <property type="entry name" value="DNA-bd_HTH_TetR-type_CS"/>
</dbReference>
<dbReference type="GO" id="GO:0000976">
    <property type="term" value="F:transcription cis-regulatory region binding"/>
    <property type="evidence" value="ECO:0007669"/>
    <property type="project" value="TreeGrafter"/>
</dbReference>
<reference evidence="4" key="1">
    <citation type="submission" date="2024-06" db="EMBL/GenBank/DDBJ databases">
        <authorList>
            <person name="Fan A."/>
            <person name="Zhang F.Y."/>
            <person name="Zhang L."/>
        </authorList>
    </citation>
    <scope>NUCLEOTIDE SEQUENCE</scope>
    <source>
        <strain evidence="4">Y61</strain>
    </source>
</reference>
<protein>
    <submittedName>
        <fullName evidence="4">Forespore capture DNA-binding protein RefZ</fullName>
    </submittedName>
</protein>
<dbReference type="PANTHER" id="PTHR30055">
    <property type="entry name" value="HTH-TYPE TRANSCRIPTIONAL REGULATOR RUTR"/>
    <property type="match status" value="1"/>
</dbReference>
<dbReference type="Pfam" id="PF00440">
    <property type="entry name" value="TetR_N"/>
    <property type="match status" value="1"/>
</dbReference>
<dbReference type="RefSeq" id="WP_353948137.1">
    <property type="nucleotide sequence ID" value="NZ_CP159510.1"/>
</dbReference>
<accession>A0AAU8IES8</accession>
<feature type="DNA-binding region" description="H-T-H motif" evidence="2">
    <location>
        <begin position="35"/>
        <end position="54"/>
    </location>
</feature>
<dbReference type="PANTHER" id="PTHR30055:SF199">
    <property type="entry name" value="HTH-TYPE TRANSCRIPTIONAL REGULATOR YTTP-RELATED"/>
    <property type="match status" value="1"/>
</dbReference>
<dbReference type="InterPro" id="IPR009057">
    <property type="entry name" value="Homeodomain-like_sf"/>
</dbReference>
<sequence length="226" mass="26008">MPGKSILPEGGRTSKEAVIHSALKLFNMSGYDGTSVRAIAADARVNIALVSYYFGGKQGLLEHLMSSFFEGYLDCLENAAKQDNVQPNGQAEDLIVTVADALITYQQKYFYLSRFVHREMTLDNQLVRELMASYLMKEKFLLTQLLEKAVPGFGKDPLQADFTLLQFRDLIIMPFLQPQLLRKVYYMKPSESSFRPGYLRYIAGWADRLLEENRRFKRRQRVSQVR</sequence>